<feature type="transmembrane region" description="Helical" evidence="9">
    <location>
        <begin position="489"/>
        <end position="518"/>
    </location>
</feature>
<evidence type="ECO:0000313" key="11">
    <source>
        <dbReference type="EMBL" id="KAJ7364780.1"/>
    </source>
</evidence>
<evidence type="ECO:0000256" key="7">
    <source>
        <dbReference type="ARBA" id="ARBA00023136"/>
    </source>
</evidence>
<dbReference type="Pfam" id="PF00005">
    <property type="entry name" value="ABC_tran"/>
    <property type="match status" value="2"/>
</dbReference>
<dbReference type="CDD" id="cd03250">
    <property type="entry name" value="ABCC_MRP_domain1"/>
    <property type="match status" value="1"/>
</dbReference>
<reference evidence="11" key="1">
    <citation type="submission" date="2023-03" db="EMBL/GenBank/DDBJ databases">
        <title>Massive genome expansion in bonnet fungi (Mycena s.s.) driven by repeated elements and novel gene families across ecological guilds.</title>
        <authorList>
            <consortium name="Lawrence Berkeley National Laboratory"/>
            <person name="Harder C.B."/>
            <person name="Miyauchi S."/>
            <person name="Viragh M."/>
            <person name="Kuo A."/>
            <person name="Thoen E."/>
            <person name="Andreopoulos B."/>
            <person name="Lu D."/>
            <person name="Skrede I."/>
            <person name="Drula E."/>
            <person name="Henrissat B."/>
            <person name="Morin E."/>
            <person name="Kohler A."/>
            <person name="Barry K."/>
            <person name="LaButti K."/>
            <person name="Morin E."/>
            <person name="Salamov A."/>
            <person name="Lipzen A."/>
            <person name="Mereny Z."/>
            <person name="Hegedus B."/>
            <person name="Baldrian P."/>
            <person name="Stursova M."/>
            <person name="Weitz H."/>
            <person name="Taylor A."/>
            <person name="Grigoriev I.V."/>
            <person name="Nagy L.G."/>
            <person name="Martin F."/>
            <person name="Kauserud H."/>
        </authorList>
    </citation>
    <scope>NUCLEOTIDE SEQUENCE</scope>
    <source>
        <strain evidence="11">CBHHK002</strain>
    </source>
</reference>
<evidence type="ECO:0000259" key="10">
    <source>
        <dbReference type="SMART" id="SM00382"/>
    </source>
</evidence>
<feature type="transmembrane region" description="Helical" evidence="9">
    <location>
        <begin position="413"/>
        <end position="434"/>
    </location>
</feature>
<dbReference type="Proteomes" id="UP001218218">
    <property type="component" value="Unassembled WGS sequence"/>
</dbReference>
<feature type="transmembrane region" description="Helical" evidence="9">
    <location>
        <begin position="78"/>
        <end position="103"/>
    </location>
</feature>
<feature type="transmembrane region" description="Helical" evidence="9">
    <location>
        <begin position="312"/>
        <end position="331"/>
    </location>
</feature>
<keyword evidence="4" id="KW-0547">Nucleotide-binding</keyword>
<keyword evidence="11" id="KW-0378">Hydrolase</keyword>
<evidence type="ECO:0000256" key="3">
    <source>
        <dbReference type="ARBA" id="ARBA00022692"/>
    </source>
</evidence>
<feature type="transmembrane region" description="Helical" evidence="9">
    <location>
        <begin position="1099"/>
        <end position="1123"/>
    </location>
</feature>
<dbReference type="InterPro" id="IPR003439">
    <property type="entry name" value="ABC_transporter-like_ATP-bd"/>
</dbReference>
<evidence type="ECO:0000256" key="9">
    <source>
        <dbReference type="SAM" id="Phobius"/>
    </source>
</evidence>
<dbReference type="EMBL" id="JARIHO010000003">
    <property type="protein sequence ID" value="KAJ7364780.1"/>
    <property type="molecule type" value="Genomic_DNA"/>
</dbReference>
<dbReference type="InterPro" id="IPR044726">
    <property type="entry name" value="ABCC_6TM_D2"/>
</dbReference>
<comment type="caution">
    <text evidence="11">The sequence shown here is derived from an EMBL/GenBank/DDBJ whole genome shotgun (WGS) entry which is preliminary data.</text>
</comment>
<name>A0AAD7F4E5_9AGAR</name>
<dbReference type="SUPFAM" id="SSF90123">
    <property type="entry name" value="ABC transporter transmembrane region"/>
    <property type="match status" value="2"/>
</dbReference>
<keyword evidence="7 9" id="KW-0472">Membrane</keyword>
<dbReference type="FunFam" id="3.40.50.300:FF:000838">
    <property type="entry name" value="ABC multidrug transporter (Eurofung)"/>
    <property type="match status" value="1"/>
</dbReference>
<dbReference type="PANTHER" id="PTHR24223">
    <property type="entry name" value="ATP-BINDING CASSETTE SUB-FAMILY C"/>
    <property type="match status" value="1"/>
</dbReference>
<feature type="transmembrane region" description="Helical" evidence="9">
    <location>
        <begin position="989"/>
        <end position="1010"/>
    </location>
</feature>
<dbReference type="InterPro" id="IPR050173">
    <property type="entry name" value="ABC_transporter_C-like"/>
</dbReference>
<dbReference type="GO" id="GO:0016887">
    <property type="term" value="F:ATP hydrolysis activity"/>
    <property type="evidence" value="ECO:0007669"/>
    <property type="project" value="InterPro"/>
</dbReference>
<dbReference type="PROSITE" id="PS00211">
    <property type="entry name" value="ABC_TRANSPORTER_1"/>
    <property type="match status" value="2"/>
</dbReference>
<evidence type="ECO:0000256" key="4">
    <source>
        <dbReference type="ARBA" id="ARBA00022741"/>
    </source>
</evidence>
<dbReference type="InterPro" id="IPR036640">
    <property type="entry name" value="ABC1_TM_sf"/>
</dbReference>
<protein>
    <submittedName>
        <fullName evidence="11">P-loop containing nucleoside triphosphate hydrolase protein</fullName>
    </submittedName>
</protein>
<dbReference type="InterPro" id="IPR017871">
    <property type="entry name" value="ABC_transporter-like_CS"/>
</dbReference>
<dbReference type="GO" id="GO:0140359">
    <property type="term" value="F:ABC-type transporter activity"/>
    <property type="evidence" value="ECO:0007669"/>
    <property type="project" value="InterPro"/>
</dbReference>
<dbReference type="CDD" id="cd18580">
    <property type="entry name" value="ABC_6TM_ABCC_D2"/>
    <property type="match status" value="1"/>
</dbReference>
<keyword evidence="5" id="KW-0067">ATP-binding</keyword>
<feature type="domain" description="AAA+ ATPase" evidence="10">
    <location>
        <begin position="628"/>
        <end position="804"/>
    </location>
</feature>
<evidence type="ECO:0000256" key="1">
    <source>
        <dbReference type="ARBA" id="ARBA00004141"/>
    </source>
</evidence>
<feature type="transmembrane region" description="Helical" evidence="9">
    <location>
        <begin position="1016"/>
        <end position="1036"/>
    </location>
</feature>
<organism evidence="11 12">
    <name type="scientific">Mycena albidolilacea</name>
    <dbReference type="NCBI Taxonomy" id="1033008"/>
    <lineage>
        <taxon>Eukaryota</taxon>
        <taxon>Fungi</taxon>
        <taxon>Dikarya</taxon>
        <taxon>Basidiomycota</taxon>
        <taxon>Agaricomycotina</taxon>
        <taxon>Agaricomycetes</taxon>
        <taxon>Agaricomycetidae</taxon>
        <taxon>Agaricales</taxon>
        <taxon>Marasmiineae</taxon>
        <taxon>Mycenaceae</taxon>
        <taxon>Mycena</taxon>
    </lineage>
</organism>
<dbReference type="SMART" id="SM00382">
    <property type="entry name" value="AAA"/>
    <property type="match status" value="2"/>
</dbReference>
<evidence type="ECO:0000256" key="2">
    <source>
        <dbReference type="ARBA" id="ARBA00022448"/>
    </source>
</evidence>
<keyword evidence="8" id="KW-0325">Glycoprotein</keyword>
<feature type="domain" description="AAA+ ATPase" evidence="10">
    <location>
        <begin position="1226"/>
        <end position="1427"/>
    </location>
</feature>
<dbReference type="InterPro" id="IPR044746">
    <property type="entry name" value="ABCC_6TM_D1"/>
</dbReference>
<dbReference type="PANTHER" id="PTHR24223:SF399">
    <property type="entry name" value="ABC TRANSPORTER ATNG"/>
    <property type="match status" value="1"/>
</dbReference>
<keyword evidence="3 9" id="KW-0812">Transmembrane</keyword>
<evidence type="ECO:0000313" key="12">
    <source>
        <dbReference type="Proteomes" id="UP001218218"/>
    </source>
</evidence>
<feature type="transmembrane region" description="Helical" evidence="9">
    <location>
        <begin position="46"/>
        <end position="66"/>
    </location>
</feature>
<dbReference type="FunFam" id="3.40.50.300:FF:000997">
    <property type="entry name" value="Multidrug resistance-associated protein 1"/>
    <property type="match status" value="1"/>
</dbReference>
<dbReference type="SUPFAM" id="SSF52540">
    <property type="entry name" value="P-loop containing nucleoside triphosphate hydrolases"/>
    <property type="match status" value="2"/>
</dbReference>
<feature type="transmembrane region" description="Helical" evidence="9">
    <location>
        <begin position="884"/>
        <end position="903"/>
    </location>
</feature>
<accession>A0AAD7F4E5</accession>
<keyword evidence="6 9" id="KW-1133">Transmembrane helix</keyword>
<feature type="transmembrane region" description="Helical" evidence="9">
    <location>
        <begin position="109"/>
        <end position="125"/>
    </location>
</feature>
<proteinExistence type="predicted"/>
<feature type="transmembrane region" description="Helical" evidence="9">
    <location>
        <begin position="390"/>
        <end position="407"/>
    </location>
</feature>
<dbReference type="CDD" id="cd03244">
    <property type="entry name" value="ABCC_MRP_domain2"/>
    <property type="match status" value="1"/>
</dbReference>
<dbReference type="CDD" id="cd18579">
    <property type="entry name" value="ABC_6TM_ABCC_D1"/>
    <property type="match status" value="1"/>
</dbReference>
<dbReference type="Gene3D" id="1.20.1560.10">
    <property type="entry name" value="ABC transporter type 1, transmembrane domain"/>
    <property type="match status" value="2"/>
</dbReference>
<evidence type="ECO:0000256" key="6">
    <source>
        <dbReference type="ARBA" id="ARBA00022989"/>
    </source>
</evidence>
<dbReference type="Gene3D" id="3.40.50.300">
    <property type="entry name" value="P-loop containing nucleotide triphosphate hydrolases"/>
    <property type="match status" value="2"/>
</dbReference>
<dbReference type="GO" id="GO:0016020">
    <property type="term" value="C:membrane"/>
    <property type="evidence" value="ECO:0007669"/>
    <property type="project" value="UniProtKB-SubCell"/>
</dbReference>
<sequence length="1468" mass="159636">MDPHGASWLSPSDWYHQEVLYAPPPSDSALYGTTRLLETSETLPPFNLITVGLLVSLVALLWCLLANRKSPRCLPKKLDILVALKALFSAVYVAGTVVMLVYAPKDTPEVLLLVATAIVFAVTSISEHYHSVAPSTLTSLYAVFATAVYAYPLRRISTLPAYLHPNTVVASALFVLVFLESTSKRSLLIPTDPPPTYESTLSFFVKPFFPHLVPILFAGWRRRITLPELRDIPLYLRADPATEKLLAALAVEDKASSRYLAKSTFRAFGGHFLSPVLPRLILLIGTFAQVTLVEQMILYVSDKSIPKERGPLLVAAFVVVYVSLTISNYVYSEKVNVFIVLYRSALTGSLYAKTLRLTSMAAREIGQGAATTYMSVDVEKVTGGFETFQELWASVLTIIVACTMLWIKAGYVMFAPLLFIITLIGTTSSLSRFVGAAQKTWLKATDARIKLLTSALGQLLPIKLGAYEAPLMSKINALRKLETQAQGHFLYLMAIAGTLSNIGGTASFLATLAAYAVMLARGCGDLPPLDISQIFTLFTIVSLLSGPLNRIGQQLPSLFASLASLERIQGFLQLPEKAESEKLAEVDLVDVSADGGKESVVEVSLKGCTFAWDDKTDVLKDITLELVPRELHMVVGSVAGGKSSLLMSILEETMLKEGTVRVKAHSIALASQTAFIYPGTLRANILLDSPYDETFYDEVIHACGLRQDIESLPRRDMTKLGDKGSTLSGGQRQRLAIARAVYARADLVLLDDVFSALDGETEAHVFASLFGSDGILKGKTVVLVTHGVHHLPSADKVIIMDAGTITHFGSFEEVHEAGATFALASAMGEADAEKGAVAVKEGATAATVVDEEEDEELNWASEQTSRRAAYAFYIKCTGVIRACGLFALITIWSAIGIFATAYLSMLASASGHLGLWVAGYGAVVGSNLLFMALTLMYFSWALSGYTAPHIHGVELAGVMASPISWITKNPLGKILNRFSQDIQVADREFPFAFVNFAINVLGILGTFVFIVIATPWVVVVLPILGVLGAYFVKFYLATSKQFRRLESASKSPLYTLFGTTVAGLITVRAYGAERFFKAQNAAFVNESQGALHHRVGGQLFLRVFLFWFQTILACGVALLTVLLRDTTSAAFLGVALARLVSLGFSLTHLMTSYASMENGSIAIDRIEEFAQLPAEETTDSSEQVSISVQDGSAWPSAGSLAFSDFSMKYREDLPLALKNLSFDLQGGLKIGICGRTGSGKSSTVLALFRGIDHHLVTGKILIDGVDILTISQKQLRDSMSIVTQDPFLWHGSIRDNLDVTNARTDSEIWETLKLVEMHDAVSALDDKLDHLVVDEESFSKGQRQLLCLARALLRKKRIIVLDESTSSMDHITDEKIRHVVDTQMQGLTVLAIAHRISTIVNYDKILVLDSGSVAEFDDPKILLSNPDSRFARLAATQGIYHPDLVPKGAAVKRLGDGTVILAEHLIEV</sequence>
<feature type="transmembrane region" description="Helical" evidence="9">
    <location>
        <begin position="163"/>
        <end position="179"/>
    </location>
</feature>
<comment type="subcellular location">
    <subcellularLocation>
        <location evidence="1">Membrane</location>
        <topology evidence="1">Multi-pass membrane protein</topology>
    </subcellularLocation>
</comment>
<feature type="transmembrane region" description="Helical" evidence="9">
    <location>
        <begin position="132"/>
        <end position="151"/>
    </location>
</feature>
<evidence type="ECO:0000256" key="8">
    <source>
        <dbReference type="ARBA" id="ARBA00023180"/>
    </source>
</evidence>
<gene>
    <name evidence="11" type="ORF">DFH08DRAFT_839954</name>
</gene>
<dbReference type="Pfam" id="PF00664">
    <property type="entry name" value="ABC_membrane"/>
    <property type="match status" value="2"/>
</dbReference>
<keyword evidence="12" id="KW-1185">Reference proteome</keyword>
<dbReference type="InterPro" id="IPR003593">
    <property type="entry name" value="AAA+_ATPase"/>
</dbReference>
<feature type="transmembrane region" description="Helical" evidence="9">
    <location>
        <begin position="915"/>
        <end position="938"/>
    </location>
</feature>
<dbReference type="InterPro" id="IPR011527">
    <property type="entry name" value="ABC1_TM_dom"/>
</dbReference>
<evidence type="ECO:0000256" key="5">
    <source>
        <dbReference type="ARBA" id="ARBA00022840"/>
    </source>
</evidence>
<keyword evidence="2" id="KW-0813">Transport</keyword>
<dbReference type="InterPro" id="IPR027417">
    <property type="entry name" value="P-loop_NTPase"/>
</dbReference>
<dbReference type="GO" id="GO:0005524">
    <property type="term" value="F:ATP binding"/>
    <property type="evidence" value="ECO:0007669"/>
    <property type="project" value="UniProtKB-KW"/>
</dbReference>
<feature type="transmembrane region" description="Helical" evidence="9">
    <location>
        <begin position="1129"/>
        <end position="1150"/>
    </location>
</feature>